<dbReference type="GO" id="GO:0045492">
    <property type="term" value="P:xylan biosynthetic process"/>
    <property type="evidence" value="ECO:0007669"/>
    <property type="project" value="TreeGrafter"/>
</dbReference>
<feature type="domain" description="Cas1p 10 TM acyl transferase" evidence="10">
    <location>
        <begin position="68"/>
        <end position="509"/>
    </location>
</feature>
<reference evidence="12" key="1">
    <citation type="submission" date="2014-05" db="EMBL/GenBank/DDBJ databases">
        <title>The transcriptome of the halophilic microalga Tetraselmis sp. GSL018 isolated from the Great Salt Lake, Utah.</title>
        <authorList>
            <person name="Jinkerson R.E."/>
            <person name="D'Adamo S."/>
            <person name="Posewitz M.C."/>
        </authorList>
    </citation>
    <scope>NUCLEOTIDE SEQUENCE</scope>
    <source>
        <strain evidence="12">GSL018</strain>
    </source>
</reference>
<dbReference type="GO" id="GO:0005794">
    <property type="term" value="C:Golgi apparatus"/>
    <property type="evidence" value="ECO:0007669"/>
    <property type="project" value="TreeGrafter"/>
</dbReference>
<name>A0A061S981_9CHLO</name>
<organism evidence="12">
    <name type="scientific">Tetraselmis sp. GSL018</name>
    <dbReference type="NCBI Taxonomy" id="582737"/>
    <lineage>
        <taxon>Eukaryota</taxon>
        <taxon>Viridiplantae</taxon>
        <taxon>Chlorophyta</taxon>
        <taxon>core chlorophytes</taxon>
        <taxon>Chlorodendrophyceae</taxon>
        <taxon>Chlorodendrales</taxon>
        <taxon>Chlorodendraceae</taxon>
        <taxon>Tetraselmis</taxon>
    </lineage>
</organism>
<keyword evidence="4 9" id="KW-0812">Transmembrane</keyword>
<dbReference type="PANTHER" id="PTHR13533:SF1">
    <property type="entry name" value="N-ACETYLNEURAMINATE 9-O-ACETYLTRANSFERASE"/>
    <property type="match status" value="1"/>
</dbReference>
<evidence type="ECO:0000256" key="7">
    <source>
        <dbReference type="ARBA" id="ARBA00023180"/>
    </source>
</evidence>
<dbReference type="InterPro" id="IPR012419">
    <property type="entry name" value="Cas1_AcylTrans_dom"/>
</dbReference>
<accession>A0A061S981</accession>
<comment type="subcellular location">
    <subcellularLocation>
        <location evidence="1">Membrane</location>
        <topology evidence="1">Multi-pass membrane protein</topology>
    </subcellularLocation>
</comment>
<feature type="transmembrane region" description="Helical" evidence="9">
    <location>
        <begin position="20"/>
        <end position="38"/>
    </location>
</feature>
<evidence type="ECO:0000256" key="2">
    <source>
        <dbReference type="ARBA" id="ARBA00010666"/>
    </source>
</evidence>
<evidence type="ECO:0000256" key="4">
    <source>
        <dbReference type="ARBA" id="ARBA00022692"/>
    </source>
</evidence>
<evidence type="ECO:0000256" key="9">
    <source>
        <dbReference type="SAM" id="Phobius"/>
    </source>
</evidence>
<dbReference type="PANTHER" id="PTHR13533">
    <property type="entry name" value="N-ACETYLNEURAMINATE 9-O-ACETYLTRANSFERASE"/>
    <property type="match status" value="1"/>
</dbReference>
<evidence type="ECO:0000313" key="11">
    <source>
        <dbReference type="EMBL" id="JAC75352.1"/>
    </source>
</evidence>
<dbReference type="GO" id="GO:0009834">
    <property type="term" value="P:plant-type secondary cell wall biogenesis"/>
    <property type="evidence" value="ECO:0007669"/>
    <property type="project" value="TreeGrafter"/>
</dbReference>
<sequence>MEVIFGELRQLVGVAPLTGAQIACFIAYLITLILLAFAEANRLFSARDHSVEKDEERETLNKKPQEAAGEKNANAAPEAARSFWAEVASCGIFKCLQLDMNTLSENRRYILAAAEFGTLMAWFFVADRTALLPEGSKNYTRDTFFFIYGLLVIYSFSTFRREWKTPLMLNRHQTEEWKGWMQVLFLLYHYFEARELYNLIRVLIAAYVWMTGFGNFLYYYKTRDFSIGRFAEMMWRLNFLVVFCCFVMNNSYMLYYICPMHTLFTWFVYAALAVFPHFNDSRLYLFGKIVACVAVVAVVWEFKPVFYTVWAPFRWLVRYTDPRRPGDDEMHEWFFRSGLDRYIWVHGMLCGFLHPYMDSAMNKLDSMGVLMRYLVRAAVLAACGLVLMAWYSHIYVLPKLEYNAIHPYTSWIPITVWMIARNILPRMRVVSLGIFGWLGCITLETYIGQFHTWLSTSIPDGQPVNLLVFLPEYSLLNFMLVTAVYVYVSHRFFQLTNTLKQAAIPGRDTFKVGVNCFVIAVTGVLLWTAGLMISTAA</sequence>
<evidence type="ECO:0000313" key="12">
    <source>
        <dbReference type="EMBL" id="JAC80808.1"/>
    </source>
</evidence>
<feature type="transmembrane region" description="Helical" evidence="9">
    <location>
        <begin position="285"/>
        <end position="302"/>
    </location>
</feature>
<feature type="transmembrane region" description="Helical" evidence="9">
    <location>
        <begin position="109"/>
        <end position="126"/>
    </location>
</feature>
<evidence type="ECO:0000256" key="3">
    <source>
        <dbReference type="ARBA" id="ARBA00022679"/>
    </source>
</evidence>
<dbReference type="EMBL" id="GBEZ01010312">
    <property type="protein sequence ID" value="JAC75352.1"/>
    <property type="molecule type" value="Transcribed_RNA"/>
</dbReference>
<comment type="similarity">
    <text evidence="2">Belongs to the PC-esterase family. CASD1 subfamily.</text>
</comment>
<feature type="transmembrane region" description="Helical" evidence="9">
    <location>
        <begin position="509"/>
        <end position="533"/>
    </location>
</feature>
<dbReference type="EMBL" id="GBEZ01004407">
    <property type="protein sequence ID" value="JAC80808.1"/>
    <property type="molecule type" value="Transcribed_RNA"/>
</dbReference>
<feature type="transmembrane region" description="Helical" evidence="9">
    <location>
        <begin position="373"/>
        <end position="393"/>
    </location>
</feature>
<keyword evidence="6 9" id="KW-0472">Membrane</keyword>
<proteinExistence type="inferred from homology"/>
<evidence type="ECO:0000256" key="6">
    <source>
        <dbReference type="ARBA" id="ARBA00023136"/>
    </source>
</evidence>
<feature type="compositionally biased region" description="Basic and acidic residues" evidence="8">
    <location>
        <begin position="54"/>
        <end position="69"/>
    </location>
</feature>
<dbReference type="AlphaFoldDB" id="A0A061S981"/>
<dbReference type="Pfam" id="PF07779">
    <property type="entry name" value="Cas1_AcylT"/>
    <property type="match status" value="1"/>
</dbReference>
<feature type="transmembrane region" description="Helical" evidence="9">
    <location>
        <begin position="467"/>
        <end position="488"/>
    </location>
</feature>
<dbReference type="GO" id="GO:0016020">
    <property type="term" value="C:membrane"/>
    <property type="evidence" value="ECO:0007669"/>
    <property type="project" value="UniProtKB-SubCell"/>
</dbReference>
<feature type="transmembrane region" description="Helical" evidence="9">
    <location>
        <begin position="263"/>
        <end position="278"/>
    </location>
</feature>
<dbReference type="GO" id="GO:0010411">
    <property type="term" value="P:xyloglucan metabolic process"/>
    <property type="evidence" value="ECO:0007669"/>
    <property type="project" value="TreeGrafter"/>
</dbReference>
<evidence type="ECO:0000259" key="10">
    <source>
        <dbReference type="Pfam" id="PF07779"/>
    </source>
</evidence>
<dbReference type="GO" id="GO:0016407">
    <property type="term" value="F:acetyltransferase activity"/>
    <property type="evidence" value="ECO:0007669"/>
    <property type="project" value="TreeGrafter"/>
</dbReference>
<keyword evidence="3 12" id="KW-0808">Transferase</keyword>
<feature type="region of interest" description="Disordered" evidence="8">
    <location>
        <begin position="54"/>
        <end position="73"/>
    </location>
</feature>
<keyword evidence="5 9" id="KW-1133">Transmembrane helix</keyword>
<protein>
    <submittedName>
        <fullName evidence="12">Acetyltransferase-related family protein</fullName>
    </submittedName>
</protein>
<feature type="transmembrane region" description="Helical" evidence="9">
    <location>
        <begin position="429"/>
        <end position="447"/>
    </location>
</feature>
<feature type="transmembrane region" description="Helical" evidence="9">
    <location>
        <begin position="199"/>
        <end position="218"/>
    </location>
</feature>
<evidence type="ECO:0000256" key="5">
    <source>
        <dbReference type="ARBA" id="ARBA00022989"/>
    </source>
</evidence>
<keyword evidence="7" id="KW-0325">Glycoprotein</keyword>
<gene>
    <name evidence="11" type="ORF">TSPGSL018_23350</name>
    <name evidence="12" type="ORF">TSPGSL018_9419</name>
</gene>
<evidence type="ECO:0000256" key="1">
    <source>
        <dbReference type="ARBA" id="ARBA00004141"/>
    </source>
</evidence>
<feature type="transmembrane region" description="Helical" evidence="9">
    <location>
        <begin position="405"/>
        <end position="424"/>
    </location>
</feature>
<feature type="transmembrane region" description="Helical" evidence="9">
    <location>
        <begin position="138"/>
        <end position="156"/>
    </location>
</feature>
<evidence type="ECO:0000256" key="8">
    <source>
        <dbReference type="SAM" id="MobiDB-lite"/>
    </source>
</evidence>